<reference evidence="2 3" key="1">
    <citation type="submission" date="2019-07" db="EMBL/GenBank/DDBJ databases">
        <title>Whole genome shotgun sequence of Halomonas pacifica NBRC 102220.</title>
        <authorList>
            <person name="Hosoyama A."/>
            <person name="Uohara A."/>
            <person name="Ohji S."/>
            <person name="Ichikawa N."/>
        </authorList>
    </citation>
    <scope>NUCLEOTIDE SEQUENCE [LARGE SCALE GENOMIC DNA]</scope>
    <source>
        <strain evidence="2 3">NBRC 102220</strain>
    </source>
</reference>
<proteinExistence type="predicted"/>
<feature type="chain" id="PRO_5022180725" evidence="1">
    <location>
        <begin position="37"/>
        <end position="84"/>
    </location>
</feature>
<accession>A0A510XAE1</accession>
<sequence>MSTTTGRKLRKRCAIISRAIASLMPLSLANSCSSLAMDRPGGADSSIFAPAWRQAAVFDADQGRYTEALETPRLWQAFPPQRLA</sequence>
<feature type="signal peptide" evidence="1">
    <location>
        <begin position="1"/>
        <end position="36"/>
    </location>
</feature>
<dbReference type="EMBL" id="BJUK01000016">
    <property type="protein sequence ID" value="GEK47475.1"/>
    <property type="molecule type" value="Genomic_DNA"/>
</dbReference>
<gene>
    <name evidence="2" type="ORF">HPA02_17580</name>
</gene>
<protein>
    <submittedName>
        <fullName evidence="2">Uncharacterized protein</fullName>
    </submittedName>
</protein>
<evidence type="ECO:0000313" key="2">
    <source>
        <dbReference type="EMBL" id="GEK47475.1"/>
    </source>
</evidence>
<dbReference type="Proteomes" id="UP000321275">
    <property type="component" value="Unassembled WGS sequence"/>
</dbReference>
<keyword evidence="3" id="KW-1185">Reference proteome</keyword>
<evidence type="ECO:0000313" key="3">
    <source>
        <dbReference type="Proteomes" id="UP000321275"/>
    </source>
</evidence>
<keyword evidence="1" id="KW-0732">Signal</keyword>
<evidence type="ECO:0000256" key="1">
    <source>
        <dbReference type="SAM" id="SignalP"/>
    </source>
</evidence>
<name>A0A510XAE1_9GAMM</name>
<comment type="caution">
    <text evidence="2">The sequence shown here is derived from an EMBL/GenBank/DDBJ whole genome shotgun (WGS) entry which is preliminary data.</text>
</comment>
<dbReference type="AlphaFoldDB" id="A0A510XAE1"/>
<organism evidence="2 3">
    <name type="scientific">Bisbaumannia pacifica</name>
    <dbReference type="NCBI Taxonomy" id="77098"/>
    <lineage>
        <taxon>Bacteria</taxon>
        <taxon>Pseudomonadati</taxon>
        <taxon>Pseudomonadota</taxon>
        <taxon>Gammaproteobacteria</taxon>
        <taxon>Oceanospirillales</taxon>
        <taxon>Halomonadaceae</taxon>
        <taxon>Bisbaumannia</taxon>
    </lineage>
</organism>